<keyword evidence="2" id="KW-1185">Reference proteome</keyword>
<reference evidence="3" key="1">
    <citation type="submission" date="2016-11" db="UniProtKB">
        <authorList>
            <consortium name="WormBaseParasite"/>
        </authorList>
    </citation>
    <scope>IDENTIFICATION</scope>
</reference>
<dbReference type="AlphaFoldDB" id="A0A1I7THZ9"/>
<evidence type="ECO:0000313" key="3">
    <source>
        <dbReference type="WBParaSite" id="Csp11.Scaffold620.g6120.t1"/>
    </source>
</evidence>
<proteinExistence type="predicted"/>
<evidence type="ECO:0000313" key="2">
    <source>
        <dbReference type="Proteomes" id="UP000095282"/>
    </source>
</evidence>
<keyword evidence="1" id="KW-0175">Coiled coil</keyword>
<feature type="coiled-coil region" evidence="1">
    <location>
        <begin position="131"/>
        <end position="161"/>
    </location>
</feature>
<dbReference type="Proteomes" id="UP000095282">
    <property type="component" value="Unplaced"/>
</dbReference>
<protein>
    <submittedName>
        <fullName evidence="3">NR LBD domain-containing protein</fullName>
    </submittedName>
</protein>
<dbReference type="WBParaSite" id="Csp11.Scaffold620.g6120.t1">
    <property type="protein sequence ID" value="Csp11.Scaffold620.g6120.t1"/>
    <property type="gene ID" value="Csp11.Scaffold620.g6120"/>
</dbReference>
<name>A0A1I7THZ9_9PELO</name>
<accession>A0A1I7THZ9</accession>
<sequence>MKNPTFSCLKKEVLNGYLYCLHKQGLCALDSHSNLLEFTRTEVFSMEEVTKLFNSFNNGSFDMKFDYLAQNFQFYEQGMVNMVEKLSNPKENWKDCRRIIKSNHYKIYFNEKGKYKVQRKIYQKDCLRGFLLCLNIQKKTVKEAYEELKEMTEGKEEMSMDEVKDFYEHVSDYFEQQ</sequence>
<organism evidence="2 3">
    <name type="scientific">Caenorhabditis tropicalis</name>
    <dbReference type="NCBI Taxonomy" id="1561998"/>
    <lineage>
        <taxon>Eukaryota</taxon>
        <taxon>Metazoa</taxon>
        <taxon>Ecdysozoa</taxon>
        <taxon>Nematoda</taxon>
        <taxon>Chromadorea</taxon>
        <taxon>Rhabditida</taxon>
        <taxon>Rhabditina</taxon>
        <taxon>Rhabditomorpha</taxon>
        <taxon>Rhabditoidea</taxon>
        <taxon>Rhabditidae</taxon>
        <taxon>Peloderinae</taxon>
        <taxon>Caenorhabditis</taxon>
    </lineage>
</organism>
<evidence type="ECO:0000256" key="1">
    <source>
        <dbReference type="SAM" id="Coils"/>
    </source>
</evidence>